<feature type="domain" description="PAS fold-3" evidence="1">
    <location>
        <begin position="32"/>
        <end position="113"/>
    </location>
</feature>
<protein>
    <submittedName>
        <fullName evidence="2">Chemotaxis protein</fullName>
    </submittedName>
</protein>
<dbReference type="Gene3D" id="3.30.450.20">
    <property type="entry name" value="PAS domain"/>
    <property type="match status" value="1"/>
</dbReference>
<dbReference type="OrthoDB" id="266313at2"/>
<gene>
    <name evidence="2" type="ORF">CWS72_02020</name>
</gene>
<evidence type="ECO:0000313" key="2">
    <source>
        <dbReference type="EMBL" id="PKU26628.1"/>
    </source>
</evidence>
<dbReference type="NCBIfam" id="TIGR00229">
    <property type="entry name" value="sensory_box"/>
    <property type="match status" value="1"/>
</dbReference>
<accession>A0A2N3Q1U4</accession>
<dbReference type="SUPFAM" id="SSF55785">
    <property type="entry name" value="PYP-like sensor domain (PAS domain)"/>
    <property type="match status" value="1"/>
</dbReference>
<dbReference type="EMBL" id="PIUM01000001">
    <property type="protein sequence ID" value="PKU26628.1"/>
    <property type="molecule type" value="Genomic_DNA"/>
</dbReference>
<dbReference type="Proteomes" id="UP000233293">
    <property type="component" value="Unassembled WGS sequence"/>
</dbReference>
<proteinExistence type="predicted"/>
<evidence type="ECO:0000259" key="1">
    <source>
        <dbReference type="Pfam" id="PF08447"/>
    </source>
</evidence>
<name>A0A2N3Q1U4_9PROT</name>
<dbReference type="InterPro" id="IPR000014">
    <property type="entry name" value="PAS"/>
</dbReference>
<dbReference type="Pfam" id="PF08447">
    <property type="entry name" value="PAS_3"/>
    <property type="match status" value="1"/>
</dbReference>
<comment type="caution">
    <text evidence="2">The sequence shown here is derived from an EMBL/GenBank/DDBJ whole genome shotgun (WGS) entry which is preliminary data.</text>
</comment>
<keyword evidence="3" id="KW-1185">Reference proteome</keyword>
<dbReference type="InterPro" id="IPR035965">
    <property type="entry name" value="PAS-like_dom_sf"/>
</dbReference>
<evidence type="ECO:0000313" key="3">
    <source>
        <dbReference type="Proteomes" id="UP000233293"/>
    </source>
</evidence>
<organism evidence="2 3">
    <name type="scientific">Telmatospirillum siberiense</name>
    <dbReference type="NCBI Taxonomy" id="382514"/>
    <lineage>
        <taxon>Bacteria</taxon>
        <taxon>Pseudomonadati</taxon>
        <taxon>Pseudomonadota</taxon>
        <taxon>Alphaproteobacteria</taxon>
        <taxon>Rhodospirillales</taxon>
        <taxon>Rhodospirillaceae</taxon>
        <taxon>Telmatospirillum</taxon>
    </lineage>
</organism>
<dbReference type="CDD" id="cd00130">
    <property type="entry name" value="PAS"/>
    <property type="match status" value="1"/>
</dbReference>
<dbReference type="InterPro" id="IPR013655">
    <property type="entry name" value="PAS_fold_3"/>
</dbReference>
<dbReference type="AlphaFoldDB" id="A0A2N3Q1U4"/>
<reference evidence="3" key="1">
    <citation type="submission" date="2017-12" db="EMBL/GenBank/DDBJ databases">
        <title>Draft genome sequence of Telmatospirillum siberiense 26-4b1T, an acidotolerant peatland alphaproteobacterium potentially involved in sulfur cycling.</title>
        <authorList>
            <person name="Hausmann B."/>
            <person name="Pjevac P."/>
            <person name="Schreck K."/>
            <person name="Herbold C.W."/>
            <person name="Daims H."/>
            <person name="Wagner M."/>
            <person name="Pester M."/>
            <person name="Loy A."/>
        </authorList>
    </citation>
    <scope>NUCLEOTIDE SEQUENCE [LARGE SCALE GENOMIC DNA]</scope>
    <source>
        <strain evidence="3">26-4b1</strain>
    </source>
</reference>
<sequence>MAQESRPMTGREKTFPENELIVSKTDKTGRITYVNDVFIGVSGYTETEAKGQPHSIVRHPDTPRCLFKLMWDMLGHGEEVFVYINNLAKNGDHYWVFAHVTPDLDPNGDIIGYHSNRRVPRRDVIKKLEPLYKKLFDAERSHASSKDGLEASSRLLNEVLKGEGKNYDEFVLSL</sequence>